<reference evidence="1 2" key="3">
    <citation type="journal article" date="1996" name="Virology">
        <title>Analysis of 94 kb of the chlorella virus PBCV-1 330-kb genome: map positions 88 to 182.</title>
        <authorList>
            <person name="Lu Z."/>
            <person name="Li Y."/>
            <person name="Que Q."/>
            <person name="Kutish G.F."/>
            <person name="Rock D.L."/>
            <person name="Van Etten J.L."/>
        </authorList>
    </citation>
    <scope>NUCLEOTIDE SEQUENCE [LARGE SCALE GENOMIC DNA]</scope>
</reference>
<reference evidence="1 2" key="6">
    <citation type="journal article" date="1999" name="Virology">
        <title>Chlorella virus PBCV-1 encodes a functional homospermidine synthase.</title>
        <authorList>
            <person name="Kaiser A."/>
            <person name="Vollmert M."/>
            <person name="Tholl D."/>
            <person name="Graves M.V."/>
            <person name="Gurnon J.R."/>
            <person name="Xing W."/>
            <person name="Lisec A.D."/>
            <person name="Nickerson K.W."/>
            <person name="Van Etten J.L."/>
        </authorList>
    </citation>
    <scope>NUCLEOTIDE SEQUENCE [LARGE SCALE GENOMIC DNA]</scope>
</reference>
<organism evidence="1 2">
    <name type="scientific">Paramecium bursaria Chlorella virus 1</name>
    <name type="common">PBCV-1</name>
    <dbReference type="NCBI Taxonomy" id="10506"/>
    <lineage>
        <taxon>Viruses</taxon>
        <taxon>Varidnaviria</taxon>
        <taxon>Bamfordvirae</taxon>
        <taxon>Nucleocytoviricota</taxon>
        <taxon>Megaviricetes</taxon>
        <taxon>Algavirales</taxon>
        <taxon>Phycodnaviridae</taxon>
        <taxon>Chlorovirus</taxon>
        <taxon>Chlorovirus vanettense</taxon>
    </lineage>
</organism>
<dbReference type="EMBL" id="JF411744">
    <property type="protein sequence ID" value="AAC96484.1"/>
    <property type="molecule type" value="Genomic_DNA"/>
</dbReference>
<name>Q84437_PBCV1</name>
<gene>
    <name evidence="1" type="primary">a116R</name>
</gene>
<protein>
    <submittedName>
        <fullName evidence="1">Uncharacterized protein</fullName>
    </submittedName>
</protein>
<sequence>MRDSAIQMESQSLIANCPNVFFLQLHTESLGNIHLIIGSGLPGCPFQTISSSKEIAFSVTISKNMKTFMCSTFPKRQLRIS</sequence>
<dbReference type="KEGG" id="vg:918245"/>
<evidence type="ECO:0000313" key="1">
    <source>
        <dbReference type="EMBL" id="AAC96484.1"/>
    </source>
</evidence>
<dbReference type="RefSeq" id="NP_048464.1">
    <property type="nucleotide sequence ID" value="NC_000852.5"/>
</dbReference>
<keyword evidence="2" id="KW-1185">Reference proteome</keyword>
<reference evidence="1 2" key="7">
    <citation type="journal article" date="2000" name="Virology">
        <title>Characterization of a beta-1,3-glucanase encoded by chlorella virus PBCV-1.</title>
        <authorList>
            <person name="Sun L."/>
            <person name="Gurnon J.R."/>
            <person name="Adams B.J."/>
            <person name="Graves M.V."/>
            <person name="Van Etten J.L."/>
        </authorList>
    </citation>
    <scope>NUCLEOTIDE SEQUENCE [LARGE SCALE GENOMIC DNA]</scope>
</reference>
<proteinExistence type="predicted"/>
<reference evidence="1 2" key="4">
    <citation type="journal article" date="1996" name="Virology">
        <title>Analysis of 76 kb of the chlorella virus PBCV-1 330-kb genome: map positions 182 to 258.</title>
        <authorList>
            <person name="Kutish G.F."/>
            <person name="Li Y."/>
            <person name="Lu Z."/>
            <person name="Furuta M."/>
            <person name="Rock D.L."/>
            <person name="Van Etten J.L."/>
        </authorList>
    </citation>
    <scope>NUCLEOTIDE SEQUENCE [LARGE SCALE GENOMIC DNA]</scope>
</reference>
<dbReference type="PIR" id="T17606">
    <property type="entry name" value="T17606"/>
</dbReference>
<reference evidence="1 2" key="2">
    <citation type="journal article" date="1995" name="Virology">
        <title>Analysis of 43 kb of the Chlorella virus PBCV-1 330-kb genome: map positions 45 to 88.</title>
        <authorList>
            <person name="Li Y."/>
            <person name="Lu Z."/>
            <person name="Burbank D.E."/>
            <person name="Kutish G.F."/>
            <person name="Rock D.L."/>
            <person name="Van Etten J.L."/>
        </authorList>
    </citation>
    <scope>NUCLEOTIDE SEQUENCE [LARGE SCALE GENOMIC DNA]</scope>
</reference>
<dbReference type="OrthoDB" id="36506at10239"/>
<dbReference type="GeneID" id="918245"/>
<evidence type="ECO:0000313" key="2">
    <source>
        <dbReference type="Proteomes" id="UP000000862"/>
    </source>
</evidence>
<reference evidence="1 2" key="8">
    <citation type="journal article" date="2010" name="J. Virol.">
        <title>Microarray analysis of Paramecium bursaria chlorella virus 1 transcription.</title>
        <authorList>
            <person name="Yanai-Balser G.M."/>
            <person name="Duncan G.A."/>
            <person name="Eudy J.D."/>
            <person name="Wang D."/>
            <person name="Li X."/>
            <person name="Agarkova I.V."/>
            <person name="Dunigan D.D."/>
            <person name="Van Etten J.L."/>
        </authorList>
    </citation>
    <scope>NUCLEOTIDE SEQUENCE [LARGE SCALE GENOMIC DNA]</scope>
</reference>
<accession>Q84437</accession>
<organismHost>
    <name type="scientific">Chlorella</name>
    <dbReference type="NCBI Taxonomy" id="3071"/>
</organismHost>
<dbReference type="Proteomes" id="UP000000862">
    <property type="component" value="Segment"/>
</dbReference>
<reference evidence="1 2" key="1">
    <citation type="journal article" date="1995" name="Virology">
        <title>Analysis of 45 kb of DNA located at the left end of the chlorella virus PBCV-1 genome.</title>
        <authorList>
            <person name="Lu Z."/>
            <person name="Li Y."/>
            <person name="Zhang Y."/>
            <person name="Kutish G.F."/>
            <person name="Rock D.L."/>
            <person name="Van Etten J.L."/>
        </authorList>
    </citation>
    <scope>NUCLEOTIDE SEQUENCE [LARGE SCALE GENOMIC DNA]</scope>
</reference>
<reference evidence="1 2" key="5">
    <citation type="journal article" date="1997" name="Virology">
        <title>Analysis of 74 kb of DNA located at the right end of the 330-kb chlorella virus PBCV-1 genome.</title>
        <authorList>
            <person name="Li Y."/>
            <person name="Lu Z."/>
            <person name="Sun L."/>
            <person name="Ropp S."/>
            <person name="Kutish G.F."/>
            <person name="Rock D.L."/>
            <person name="Van Etten J.L."/>
        </authorList>
    </citation>
    <scope>NUCLEOTIDE SEQUENCE [LARGE SCALE GENOMIC DNA]</scope>
</reference>